<keyword evidence="4 7" id="KW-1133">Transmembrane helix</keyword>
<keyword evidence="10" id="KW-1185">Reference proteome</keyword>
<evidence type="ECO:0000256" key="3">
    <source>
        <dbReference type="ARBA" id="ARBA00022692"/>
    </source>
</evidence>
<feature type="transmembrane region" description="Helical" evidence="7">
    <location>
        <begin position="214"/>
        <end position="233"/>
    </location>
</feature>
<accession>A0A9E5MJV6</accession>
<dbReference type="OrthoDB" id="5186724at2"/>
<feature type="transmembrane region" description="Helical" evidence="7">
    <location>
        <begin position="67"/>
        <end position="89"/>
    </location>
</feature>
<evidence type="ECO:0000259" key="8">
    <source>
        <dbReference type="Pfam" id="PF00892"/>
    </source>
</evidence>
<dbReference type="GO" id="GO:0016020">
    <property type="term" value="C:membrane"/>
    <property type="evidence" value="ECO:0007669"/>
    <property type="project" value="UniProtKB-SubCell"/>
</dbReference>
<comment type="caution">
    <text evidence="9">The sequence shown here is derived from an EMBL/GenBank/DDBJ whole genome shotgun (WGS) entry which is preliminary data.</text>
</comment>
<feature type="domain" description="EamA" evidence="8">
    <location>
        <begin position="10"/>
        <end position="139"/>
    </location>
</feature>
<sequence length="320" mass="34180">MNALRRFSPAVLAQLFWASNFVVADRVVAEFSPLELTWLRWVGALPILVVVAWWLEKPRWRDALREWRLHLVQALLGMVFYTLFLYSALESTSPVTASVITALNPAVIAIAAVIVLHERIRRPGVVGIVVSFAGVLIVILTGQGLSEGIGFSPGDLLMLGAISVWTAYVITSRRLTTPPITATTIQAAMSAVMLVPVVAVLGAPGIEAGPSAGAWWGLVWIMVFPSALAYLFWNIAVGTLGASKTGVFLNLLPVFTAVIALAFGDVLTIGQVVGGAVVLAGVYLTTRPGRDHEPGVPALPEPLDPEKPDPDAPADPARRE</sequence>
<evidence type="ECO:0000256" key="5">
    <source>
        <dbReference type="ARBA" id="ARBA00023136"/>
    </source>
</evidence>
<comment type="similarity">
    <text evidence="2">Belongs to the EamA transporter family.</text>
</comment>
<name>A0A9E5MJV6_9MICO</name>
<evidence type="ECO:0000256" key="4">
    <source>
        <dbReference type="ARBA" id="ARBA00022989"/>
    </source>
</evidence>
<feature type="region of interest" description="Disordered" evidence="6">
    <location>
        <begin position="290"/>
        <end position="320"/>
    </location>
</feature>
<feature type="transmembrane region" description="Helical" evidence="7">
    <location>
        <begin position="151"/>
        <end position="170"/>
    </location>
</feature>
<dbReference type="PANTHER" id="PTHR32322">
    <property type="entry name" value="INNER MEMBRANE TRANSPORTER"/>
    <property type="match status" value="1"/>
</dbReference>
<feature type="transmembrane region" description="Helical" evidence="7">
    <location>
        <begin position="34"/>
        <end position="55"/>
    </location>
</feature>
<comment type="subcellular location">
    <subcellularLocation>
        <location evidence="1">Membrane</location>
        <topology evidence="1">Multi-pass membrane protein</topology>
    </subcellularLocation>
</comment>
<feature type="transmembrane region" description="Helical" evidence="7">
    <location>
        <begin position="269"/>
        <end position="286"/>
    </location>
</feature>
<dbReference type="Gene3D" id="1.10.3730.20">
    <property type="match status" value="1"/>
</dbReference>
<protein>
    <submittedName>
        <fullName evidence="9">DMT family transporter</fullName>
    </submittedName>
</protein>
<gene>
    <name evidence="9" type="ORF">FK219_001010</name>
</gene>
<dbReference type="InterPro" id="IPR000620">
    <property type="entry name" value="EamA_dom"/>
</dbReference>
<feature type="transmembrane region" description="Helical" evidence="7">
    <location>
        <begin position="245"/>
        <end position="263"/>
    </location>
</feature>
<evidence type="ECO:0000256" key="7">
    <source>
        <dbReference type="SAM" id="Phobius"/>
    </source>
</evidence>
<dbReference type="RefSeq" id="WP_152582022.1">
    <property type="nucleotide sequence ID" value="NZ_JAVJPO010000021.1"/>
</dbReference>
<evidence type="ECO:0000313" key="10">
    <source>
        <dbReference type="Proteomes" id="UP000818266"/>
    </source>
</evidence>
<keyword evidence="3 7" id="KW-0812">Transmembrane</keyword>
<feature type="domain" description="EamA" evidence="8">
    <location>
        <begin position="153"/>
        <end position="286"/>
    </location>
</feature>
<dbReference type="InterPro" id="IPR050638">
    <property type="entry name" value="AA-Vitamin_Transporters"/>
</dbReference>
<evidence type="ECO:0000256" key="6">
    <source>
        <dbReference type="SAM" id="MobiDB-lite"/>
    </source>
</evidence>
<feature type="transmembrane region" description="Helical" evidence="7">
    <location>
        <begin position="124"/>
        <end position="145"/>
    </location>
</feature>
<evidence type="ECO:0000256" key="1">
    <source>
        <dbReference type="ARBA" id="ARBA00004141"/>
    </source>
</evidence>
<evidence type="ECO:0000256" key="2">
    <source>
        <dbReference type="ARBA" id="ARBA00007362"/>
    </source>
</evidence>
<dbReference type="PANTHER" id="PTHR32322:SF2">
    <property type="entry name" value="EAMA DOMAIN-CONTAINING PROTEIN"/>
    <property type="match status" value="1"/>
</dbReference>
<feature type="transmembrane region" description="Helical" evidence="7">
    <location>
        <begin position="95"/>
        <end position="117"/>
    </location>
</feature>
<reference evidence="9 10" key="1">
    <citation type="submission" date="2019-06" db="EMBL/GenBank/DDBJ databases">
        <authorList>
            <person name="De-Chao Zhang Q."/>
        </authorList>
    </citation>
    <scope>NUCLEOTIDE SEQUENCE [LARGE SCALE GENOMIC DNA]</scope>
    <source>
        <strain evidence="9 10">KN1116</strain>
    </source>
</reference>
<dbReference type="InterPro" id="IPR037185">
    <property type="entry name" value="EmrE-like"/>
</dbReference>
<reference evidence="9 10" key="2">
    <citation type="submission" date="2020-03" db="EMBL/GenBank/DDBJ databases">
        <title>Chryseoglobus sp. isolated from a deep-sea seamount.</title>
        <authorList>
            <person name="Zhang D.-C."/>
        </authorList>
    </citation>
    <scope>NUCLEOTIDE SEQUENCE [LARGE SCALE GENOMIC DNA]</scope>
    <source>
        <strain evidence="9 10">KN1116</strain>
    </source>
</reference>
<feature type="compositionally biased region" description="Basic and acidic residues" evidence="6">
    <location>
        <begin position="304"/>
        <end position="320"/>
    </location>
</feature>
<proteinExistence type="inferred from homology"/>
<dbReference type="Proteomes" id="UP000818266">
    <property type="component" value="Unassembled WGS sequence"/>
</dbReference>
<dbReference type="Pfam" id="PF00892">
    <property type="entry name" value="EamA"/>
    <property type="match status" value="2"/>
</dbReference>
<dbReference type="EMBL" id="VIKT02000001">
    <property type="protein sequence ID" value="NHF61831.1"/>
    <property type="molecule type" value="Genomic_DNA"/>
</dbReference>
<organism evidence="9 10">
    <name type="scientific">Microcella pacifica</name>
    <dbReference type="NCBI Taxonomy" id="2591847"/>
    <lineage>
        <taxon>Bacteria</taxon>
        <taxon>Bacillati</taxon>
        <taxon>Actinomycetota</taxon>
        <taxon>Actinomycetes</taxon>
        <taxon>Micrococcales</taxon>
        <taxon>Microbacteriaceae</taxon>
        <taxon>Microcella</taxon>
    </lineage>
</organism>
<evidence type="ECO:0000313" key="9">
    <source>
        <dbReference type="EMBL" id="NHF61831.1"/>
    </source>
</evidence>
<feature type="transmembrane region" description="Helical" evidence="7">
    <location>
        <begin position="182"/>
        <end position="202"/>
    </location>
</feature>
<dbReference type="AlphaFoldDB" id="A0A9E5MJV6"/>
<dbReference type="SUPFAM" id="SSF103481">
    <property type="entry name" value="Multidrug resistance efflux transporter EmrE"/>
    <property type="match status" value="2"/>
</dbReference>
<keyword evidence="5 7" id="KW-0472">Membrane</keyword>